<dbReference type="SMART" id="SM00850">
    <property type="entry name" value="LytTR"/>
    <property type="match status" value="1"/>
</dbReference>
<reference evidence="5" key="1">
    <citation type="submission" date="2016-10" db="EMBL/GenBank/DDBJ databases">
        <authorList>
            <person name="Varghese N."/>
            <person name="Submissions S."/>
        </authorList>
    </citation>
    <scope>NUCLEOTIDE SEQUENCE [LARGE SCALE GENOMIC DNA]</scope>
    <source>
        <strain evidence="5">DSM 24740</strain>
    </source>
</reference>
<dbReference type="RefSeq" id="WP_090168954.1">
    <property type="nucleotide sequence ID" value="NZ_FOFB01000012.1"/>
</dbReference>
<dbReference type="InParanoid" id="A0A1H9HHH4"/>
<evidence type="ECO:0000259" key="3">
    <source>
        <dbReference type="PROSITE" id="PS50930"/>
    </source>
</evidence>
<dbReference type="PANTHER" id="PTHR37299:SF1">
    <property type="entry name" value="STAGE 0 SPORULATION PROTEIN A HOMOLOG"/>
    <property type="match status" value="1"/>
</dbReference>
<proteinExistence type="predicted"/>
<sequence length="250" mass="28728">MTALIIEDEAAAARRLRKLVRQIDSTIQIIGELDSVETSVDFLLNNDSPDLIFLDIHLADGSSFDIFHYVEVRCPVIFTTAYDEYALKAFQVNVIDYLLKPIKAPALEQALEKHRRLNVGAPEINYRKLVESMLPEGADKRFLLRVGSQLRVVKMNEVAYFNTEDKVTLLTTHSGKRYPIDYSLEQLNEMVPSAEFFRINRQFIIRLAAIAEMHAYSKSRVKLVLNPLCKLETIVSTERSPHFKRWLEGQ</sequence>
<dbReference type="PROSITE" id="PS50110">
    <property type="entry name" value="RESPONSE_REGULATORY"/>
    <property type="match status" value="1"/>
</dbReference>
<dbReference type="STRING" id="478744.SAMN05444359_112160"/>
<dbReference type="FunFam" id="3.40.50.2300:FF:000361">
    <property type="entry name" value="Two-component system response regulator"/>
    <property type="match status" value="1"/>
</dbReference>
<gene>
    <name evidence="4" type="ORF">SAMN05444359_112160</name>
</gene>
<dbReference type="InterPro" id="IPR011006">
    <property type="entry name" value="CheY-like_superfamily"/>
</dbReference>
<dbReference type="SUPFAM" id="SSF52172">
    <property type="entry name" value="CheY-like"/>
    <property type="match status" value="1"/>
</dbReference>
<feature type="domain" description="HTH LytTR-type" evidence="3">
    <location>
        <begin position="142"/>
        <end position="249"/>
    </location>
</feature>
<evidence type="ECO:0000313" key="4">
    <source>
        <dbReference type="EMBL" id="SEQ61676.1"/>
    </source>
</evidence>
<dbReference type="FunCoup" id="A0A1H9HHH4">
    <property type="interactions" value="110"/>
</dbReference>
<dbReference type="Proteomes" id="UP000199021">
    <property type="component" value="Unassembled WGS sequence"/>
</dbReference>
<dbReference type="PROSITE" id="PS50930">
    <property type="entry name" value="HTH_LYTTR"/>
    <property type="match status" value="1"/>
</dbReference>
<evidence type="ECO:0000256" key="1">
    <source>
        <dbReference type="PROSITE-ProRule" id="PRU00169"/>
    </source>
</evidence>
<dbReference type="SMART" id="SM00448">
    <property type="entry name" value="REC"/>
    <property type="match status" value="1"/>
</dbReference>
<protein>
    <submittedName>
        <fullName evidence="4">Two component transcriptional regulator, LytTR family</fullName>
    </submittedName>
</protein>
<dbReference type="GO" id="GO:0000156">
    <property type="term" value="F:phosphorelay response regulator activity"/>
    <property type="evidence" value="ECO:0007669"/>
    <property type="project" value="InterPro"/>
</dbReference>
<evidence type="ECO:0000313" key="5">
    <source>
        <dbReference type="Proteomes" id="UP000199021"/>
    </source>
</evidence>
<dbReference type="InterPro" id="IPR007492">
    <property type="entry name" value="LytTR_DNA-bd_dom"/>
</dbReference>
<dbReference type="Gene3D" id="3.40.50.2300">
    <property type="match status" value="1"/>
</dbReference>
<dbReference type="InterPro" id="IPR001789">
    <property type="entry name" value="Sig_transdc_resp-reg_receiver"/>
</dbReference>
<feature type="modified residue" description="4-aspartylphosphate" evidence="1">
    <location>
        <position position="55"/>
    </location>
</feature>
<dbReference type="GO" id="GO:0003677">
    <property type="term" value="F:DNA binding"/>
    <property type="evidence" value="ECO:0007669"/>
    <property type="project" value="InterPro"/>
</dbReference>
<dbReference type="Pfam" id="PF00072">
    <property type="entry name" value="Response_reg"/>
    <property type="match status" value="1"/>
</dbReference>
<keyword evidence="1" id="KW-0597">Phosphoprotein</keyword>
<name>A0A1H9HHH4_9BACT</name>
<organism evidence="4 5">
    <name type="scientific">Neolewinella agarilytica</name>
    <dbReference type="NCBI Taxonomy" id="478744"/>
    <lineage>
        <taxon>Bacteria</taxon>
        <taxon>Pseudomonadati</taxon>
        <taxon>Bacteroidota</taxon>
        <taxon>Saprospiria</taxon>
        <taxon>Saprospirales</taxon>
        <taxon>Lewinellaceae</taxon>
        <taxon>Neolewinella</taxon>
    </lineage>
</organism>
<dbReference type="AlphaFoldDB" id="A0A1H9HHH4"/>
<dbReference type="PANTHER" id="PTHR37299">
    <property type="entry name" value="TRANSCRIPTIONAL REGULATOR-RELATED"/>
    <property type="match status" value="1"/>
</dbReference>
<dbReference type="EMBL" id="FOFB01000012">
    <property type="protein sequence ID" value="SEQ61676.1"/>
    <property type="molecule type" value="Genomic_DNA"/>
</dbReference>
<dbReference type="Pfam" id="PF04397">
    <property type="entry name" value="LytTR"/>
    <property type="match status" value="1"/>
</dbReference>
<accession>A0A1H9HHH4</accession>
<dbReference type="OrthoDB" id="646623at2"/>
<dbReference type="Gene3D" id="2.40.50.1020">
    <property type="entry name" value="LytTr DNA-binding domain"/>
    <property type="match status" value="1"/>
</dbReference>
<dbReference type="InterPro" id="IPR046947">
    <property type="entry name" value="LytR-like"/>
</dbReference>
<feature type="domain" description="Response regulatory" evidence="2">
    <location>
        <begin position="2"/>
        <end position="115"/>
    </location>
</feature>
<evidence type="ECO:0000259" key="2">
    <source>
        <dbReference type="PROSITE" id="PS50110"/>
    </source>
</evidence>
<keyword evidence="5" id="KW-1185">Reference proteome</keyword>